<dbReference type="EMBL" id="AMFJ01036053">
    <property type="protein sequence ID" value="EKD25479.1"/>
    <property type="molecule type" value="Genomic_DNA"/>
</dbReference>
<evidence type="ECO:0000256" key="3">
    <source>
        <dbReference type="ARBA" id="ARBA00022840"/>
    </source>
</evidence>
<dbReference type="SUPFAM" id="SSF52210">
    <property type="entry name" value="Succinyl-CoA synthetase domains"/>
    <property type="match status" value="2"/>
</dbReference>
<dbReference type="GO" id="GO:0005524">
    <property type="term" value="F:ATP binding"/>
    <property type="evidence" value="ECO:0007669"/>
    <property type="project" value="UniProtKB-UniRule"/>
</dbReference>
<dbReference type="SUPFAM" id="SSF51735">
    <property type="entry name" value="NAD(P)-binding Rossmann-fold domains"/>
    <property type="match status" value="1"/>
</dbReference>
<dbReference type="SMART" id="SM00881">
    <property type="entry name" value="CoA_binding"/>
    <property type="match status" value="1"/>
</dbReference>
<evidence type="ECO:0000256" key="1">
    <source>
        <dbReference type="ARBA" id="ARBA00022598"/>
    </source>
</evidence>
<dbReference type="InterPro" id="IPR016102">
    <property type="entry name" value="Succinyl-CoA_synth-like"/>
</dbReference>
<dbReference type="Pfam" id="PF13607">
    <property type="entry name" value="Succ_CoA_lig"/>
    <property type="match status" value="1"/>
</dbReference>
<dbReference type="Pfam" id="PF13549">
    <property type="entry name" value="ATP-grasp_5"/>
    <property type="match status" value="1"/>
</dbReference>
<dbReference type="FunFam" id="3.30.1490.20:FF:000020">
    <property type="entry name" value="Protein lysine acetyltransferase"/>
    <property type="match status" value="1"/>
</dbReference>
<dbReference type="PANTHER" id="PTHR43334">
    <property type="entry name" value="ACETATE--COA LIGASE [ADP-FORMING]"/>
    <property type="match status" value="1"/>
</dbReference>
<dbReference type="InterPro" id="IPR051538">
    <property type="entry name" value="Acyl-CoA_Synth/Transferase"/>
</dbReference>
<proteinExistence type="inferred from homology"/>
<dbReference type="InterPro" id="IPR011761">
    <property type="entry name" value="ATP-grasp"/>
</dbReference>
<dbReference type="InterPro" id="IPR003781">
    <property type="entry name" value="CoA-bd"/>
</dbReference>
<dbReference type="Gene3D" id="3.30.1490.20">
    <property type="entry name" value="ATP-grasp fold, A domain"/>
    <property type="match status" value="1"/>
</dbReference>
<evidence type="ECO:0000256" key="4">
    <source>
        <dbReference type="ARBA" id="ARBA00060888"/>
    </source>
</evidence>
<comment type="caution">
    <text evidence="7">The sequence shown here is derived from an EMBL/GenBank/DDBJ whole genome shotgun (WGS) entry which is preliminary data.</text>
</comment>
<gene>
    <name evidence="7" type="ORF">ACD_80C00046G0006</name>
</gene>
<evidence type="ECO:0000256" key="2">
    <source>
        <dbReference type="ARBA" id="ARBA00022741"/>
    </source>
</evidence>
<dbReference type="InterPro" id="IPR032875">
    <property type="entry name" value="Succ_CoA_lig_flav_dom"/>
</dbReference>
<evidence type="ECO:0000313" key="7">
    <source>
        <dbReference type="EMBL" id="EKD25479.1"/>
    </source>
</evidence>
<protein>
    <recommendedName>
        <fullName evidence="6">ATP-grasp domain-containing protein</fullName>
    </recommendedName>
</protein>
<dbReference type="Gene3D" id="3.40.50.261">
    <property type="entry name" value="Succinyl-CoA synthetase domains"/>
    <property type="match status" value="2"/>
</dbReference>
<comment type="similarity">
    <text evidence="4">In the N-terminal section; belongs to the acetate CoA ligase alpha subunit family.</text>
</comment>
<dbReference type="InterPro" id="IPR036291">
    <property type="entry name" value="NAD(P)-bd_dom_sf"/>
</dbReference>
<dbReference type="SUPFAM" id="SSF56059">
    <property type="entry name" value="Glutathione synthetase ATP-binding domain-like"/>
    <property type="match status" value="1"/>
</dbReference>
<evidence type="ECO:0000259" key="6">
    <source>
        <dbReference type="PROSITE" id="PS50975"/>
    </source>
</evidence>
<keyword evidence="2 5" id="KW-0547">Nucleotide-binding</keyword>
<sequence>MNQLDKFFNPKTIAVIGASNTPNSVGHSVFKNLVGNGFVLYPINNDNKVTSVIDIPAYQSVIDVPGEIDLAVIATPAFTVPAIVEQCGIKGIGAVIIISAGFKEIGKEGEELERQILTTIKKYNMRIIGPNCLGILVPHLKLNASFSRENVLPGSIAFISQSGALGTAVLDWSIKQCVGFSHFISIGTMLDVTYHDLIDYLEQDPHTKSIIIYMESLRESKKFLKAARAFTQHKPIIILKVGRSEEGAKAAKSHTGSITGNDDIFQAAFKKAGILRVDTLNAFFNLAQGLNTQLRPTGNRLCIVSNAGGPAVISTDTLIKSGGIIAPLSEGTMNRLNAILPRPWSHGNPIDILGDATDKRFRESIEVCIDESQADAILVILTPQDMTDATAIAKELIKIDKKGKMVLAVWMWWDQVQEGKDILNQAQIPTYSTPEDAIDYFMQMHTYSNSLSIFEESPIHLPSDWTIHTDKNIQILAKVVKEKRSVLTEAEAKEFLSNYGIPMAKSGIAHSEQEAGEISSKIGFPVVMKILSPDIIHKTDVGGVILNVCDETEAKKAYLQIMQNVEKLKANIHGVFIEHQVFKKYEILIGCKKDPIFGPAIVFGMWGTSVEIYKDTNIALPPLDMLSTKKLIEGTKIATLLKGYRGMAGVNMEELQNVLYRFSALVMDFPEIAEFDINPFAMDQYWGVVLDAKIILDENQK</sequence>
<dbReference type="Gene3D" id="3.30.470.20">
    <property type="entry name" value="ATP-grasp fold, B domain"/>
    <property type="match status" value="1"/>
</dbReference>
<dbReference type="PANTHER" id="PTHR43334:SF1">
    <property type="entry name" value="3-HYDROXYPROPIONATE--COA LIGASE [ADP-FORMING]"/>
    <property type="match status" value="1"/>
</dbReference>
<dbReference type="AlphaFoldDB" id="K1YJB6"/>
<dbReference type="Gene3D" id="3.40.50.720">
    <property type="entry name" value="NAD(P)-binding Rossmann-like Domain"/>
    <property type="match status" value="1"/>
</dbReference>
<name>K1YJB6_9BACT</name>
<dbReference type="Pfam" id="PF13380">
    <property type="entry name" value="CoA_binding_2"/>
    <property type="match status" value="1"/>
</dbReference>
<dbReference type="PROSITE" id="PS50975">
    <property type="entry name" value="ATP_GRASP"/>
    <property type="match status" value="1"/>
</dbReference>
<dbReference type="GO" id="GO:0016874">
    <property type="term" value="F:ligase activity"/>
    <property type="evidence" value="ECO:0007669"/>
    <property type="project" value="UniProtKB-KW"/>
</dbReference>
<dbReference type="GO" id="GO:0046872">
    <property type="term" value="F:metal ion binding"/>
    <property type="evidence" value="ECO:0007669"/>
    <property type="project" value="InterPro"/>
</dbReference>
<keyword evidence="1" id="KW-0436">Ligase</keyword>
<keyword evidence="3 5" id="KW-0067">ATP-binding</keyword>
<reference evidence="7" key="1">
    <citation type="journal article" date="2012" name="Science">
        <title>Fermentation, hydrogen, and sulfur metabolism in multiple uncultivated bacterial phyla.</title>
        <authorList>
            <person name="Wrighton K.C."/>
            <person name="Thomas B.C."/>
            <person name="Sharon I."/>
            <person name="Miller C.S."/>
            <person name="Castelle C.J."/>
            <person name="VerBerkmoes N.C."/>
            <person name="Wilkins M.J."/>
            <person name="Hettich R.L."/>
            <person name="Lipton M.S."/>
            <person name="Williams K.H."/>
            <person name="Long P.E."/>
            <person name="Banfield J.F."/>
        </authorList>
    </citation>
    <scope>NUCLEOTIDE SEQUENCE [LARGE SCALE GENOMIC DNA]</scope>
</reference>
<evidence type="ECO:0000256" key="5">
    <source>
        <dbReference type="PROSITE-ProRule" id="PRU00409"/>
    </source>
</evidence>
<dbReference type="InterPro" id="IPR013815">
    <property type="entry name" value="ATP_grasp_subdomain_1"/>
</dbReference>
<accession>K1YJB6</accession>
<feature type="domain" description="ATP-grasp" evidence="6">
    <location>
        <begin position="493"/>
        <end position="529"/>
    </location>
</feature>
<organism evidence="7">
    <name type="scientific">uncultured bacterium</name>
    <name type="common">gcode 4</name>
    <dbReference type="NCBI Taxonomy" id="1234023"/>
    <lineage>
        <taxon>Bacteria</taxon>
        <taxon>environmental samples</taxon>
    </lineage>
</organism>